<dbReference type="EMBL" id="SEWE01000060">
    <property type="protein sequence ID" value="RYU76083.1"/>
    <property type="molecule type" value="Genomic_DNA"/>
</dbReference>
<dbReference type="Proteomes" id="UP000294155">
    <property type="component" value="Unassembled WGS sequence"/>
</dbReference>
<dbReference type="OrthoDB" id="9972954at2"/>
<proteinExistence type="predicted"/>
<name>A0A4V1ZA99_9BACT</name>
<sequence length="105" mass="11763">MRIPSLPSIILLPMVGLLLGTRPALAQSRPAPPPRAEPEKAELTVRVALPSALSAVRDYGKILFSKDQDKLQNLVNRRKRPTENMVLSFPVTVPRSWIRKLESQK</sequence>
<accession>A0A4V1ZA99</accession>
<evidence type="ECO:0000313" key="2">
    <source>
        <dbReference type="Proteomes" id="UP000294155"/>
    </source>
</evidence>
<dbReference type="RefSeq" id="WP_129922895.1">
    <property type="nucleotide sequence ID" value="NZ_SEWE01000060.1"/>
</dbReference>
<gene>
    <name evidence="1" type="ORF">EWM57_19010</name>
</gene>
<organism evidence="1 2">
    <name type="scientific">Hymenobacter persicinus</name>
    <dbReference type="NCBI Taxonomy" id="2025506"/>
    <lineage>
        <taxon>Bacteria</taxon>
        <taxon>Pseudomonadati</taxon>
        <taxon>Bacteroidota</taxon>
        <taxon>Cytophagia</taxon>
        <taxon>Cytophagales</taxon>
        <taxon>Hymenobacteraceae</taxon>
        <taxon>Hymenobacter</taxon>
    </lineage>
</organism>
<dbReference type="AlphaFoldDB" id="A0A4V1ZA99"/>
<reference evidence="1 2" key="1">
    <citation type="submission" date="2019-02" db="EMBL/GenBank/DDBJ databases">
        <title>Bacterial novel species isolated from soil.</title>
        <authorList>
            <person name="Jung H.-Y."/>
        </authorList>
    </citation>
    <scope>NUCLEOTIDE SEQUENCE [LARGE SCALE GENOMIC DNA]</scope>
    <source>
        <strain evidence="1 2">1-3-3-3</strain>
    </source>
</reference>
<comment type="caution">
    <text evidence="1">The sequence shown here is derived from an EMBL/GenBank/DDBJ whole genome shotgun (WGS) entry which is preliminary data.</text>
</comment>
<keyword evidence="2" id="KW-1185">Reference proteome</keyword>
<evidence type="ECO:0000313" key="1">
    <source>
        <dbReference type="EMBL" id="RYU76083.1"/>
    </source>
</evidence>
<protein>
    <submittedName>
        <fullName evidence="1">Uncharacterized protein</fullName>
    </submittedName>
</protein>